<proteinExistence type="predicted"/>
<dbReference type="NCBIfam" id="NF006571">
    <property type="entry name" value="PRK09087.1"/>
    <property type="match status" value="1"/>
</dbReference>
<dbReference type="OrthoDB" id="7390113at2"/>
<dbReference type="Proteomes" id="UP000311605">
    <property type="component" value="Unassembled WGS sequence"/>
</dbReference>
<dbReference type="PANTHER" id="PTHR30050:SF5">
    <property type="entry name" value="DNAA REGULATORY INACTIVATOR HDA"/>
    <property type="match status" value="1"/>
</dbReference>
<organism evidence="1 2">
    <name type="scientific">Aliirhizobium smilacinae</name>
    <dbReference type="NCBI Taxonomy" id="1395944"/>
    <lineage>
        <taxon>Bacteria</taxon>
        <taxon>Pseudomonadati</taxon>
        <taxon>Pseudomonadota</taxon>
        <taxon>Alphaproteobacteria</taxon>
        <taxon>Hyphomicrobiales</taxon>
        <taxon>Rhizobiaceae</taxon>
        <taxon>Aliirhizobium</taxon>
    </lineage>
</organism>
<dbReference type="EMBL" id="VDMN01000001">
    <property type="protein sequence ID" value="TNM65464.1"/>
    <property type="molecule type" value="Genomic_DNA"/>
</dbReference>
<dbReference type="InterPro" id="IPR027417">
    <property type="entry name" value="P-loop_NTPase"/>
</dbReference>
<dbReference type="SUPFAM" id="SSF52540">
    <property type="entry name" value="P-loop containing nucleoside triphosphate hydrolases"/>
    <property type="match status" value="1"/>
</dbReference>
<dbReference type="AlphaFoldDB" id="A0A5C4XS67"/>
<comment type="caution">
    <text evidence="1">The sequence shown here is derived from an EMBL/GenBank/DDBJ whole genome shotgun (WGS) entry which is preliminary data.</text>
</comment>
<name>A0A5C4XS67_9HYPH</name>
<evidence type="ECO:0000313" key="1">
    <source>
        <dbReference type="EMBL" id="TNM65464.1"/>
    </source>
</evidence>
<gene>
    <name evidence="1" type="ORF">FHP24_04130</name>
</gene>
<sequence length="242" mass="26790">MTDPVDRPQGRGEQLPLQFSHDTARGREDLLVSERLAAAVSLVDEWPHWPSPVVVLAGPVGSGKSHLANIWREHSGAVEIHPQAGSNTSQIAAAGPVLFEDADRRGFDDTELFHVINAVRQHGHTLLMTSRLWPISWPVELPDLKSRLKAATVVEIGEPDEELLAQVIIKLFSDRQLNIDDKLVGYIVTRMERSLDAAQRIVDQLDKLALARGTRINRNLAAEVLERFGRAAGDGERDVDDD</sequence>
<dbReference type="PANTHER" id="PTHR30050">
    <property type="entry name" value="CHROMOSOMAL REPLICATION INITIATOR PROTEIN DNAA"/>
    <property type="match status" value="1"/>
</dbReference>
<accession>A0A5C4XS67</accession>
<dbReference type="Gene3D" id="1.10.8.60">
    <property type="match status" value="1"/>
</dbReference>
<dbReference type="GO" id="GO:0005886">
    <property type="term" value="C:plasma membrane"/>
    <property type="evidence" value="ECO:0007669"/>
    <property type="project" value="TreeGrafter"/>
</dbReference>
<protein>
    <submittedName>
        <fullName evidence="1">Uncharacterized protein</fullName>
    </submittedName>
</protein>
<dbReference type="GO" id="GO:0006270">
    <property type="term" value="P:DNA replication initiation"/>
    <property type="evidence" value="ECO:0007669"/>
    <property type="project" value="TreeGrafter"/>
</dbReference>
<evidence type="ECO:0000313" key="2">
    <source>
        <dbReference type="Proteomes" id="UP000311605"/>
    </source>
</evidence>
<keyword evidence="2" id="KW-1185">Reference proteome</keyword>
<dbReference type="Gene3D" id="3.40.50.300">
    <property type="entry name" value="P-loop containing nucleotide triphosphate hydrolases"/>
    <property type="match status" value="1"/>
</dbReference>
<dbReference type="GO" id="GO:0003688">
    <property type="term" value="F:DNA replication origin binding"/>
    <property type="evidence" value="ECO:0007669"/>
    <property type="project" value="TreeGrafter"/>
</dbReference>
<reference evidence="1 2" key="1">
    <citation type="submission" date="2019-06" db="EMBL/GenBank/DDBJ databases">
        <title>The draft genome of Rhizobium smilacinae PTYR-5.</title>
        <authorList>
            <person name="Liu L."/>
            <person name="Li L."/>
            <person name="Zhang X."/>
        </authorList>
    </citation>
    <scope>NUCLEOTIDE SEQUENCE [LARGE SCALE GENOMIC DNA]</scope>
    <source>
        <strain evidence="1 2">PTYR-5</strain>
    </source>
</reference>
<dbReference type="RefSeq" id="WP_139673234.1">
    <property type="nucleotide sequence ID" value="NZ_VDMN01000001.1"/>
</dbReference>